<dbReference type="PANTHER" id="PTHR46279:SF9">
    <property type="entry name" value="OS01G0116300 PROTEIN"/>
    <property type="match status" value="1"/>
</dbReference>
<feature type="domain" description="Wall-associated receptor kinase galacturonan-binding" evidence="17">
    <location>
        <begin position="33"/>
        <end position="110"/>
    </location>
</feature>
<evidence type="ECO:0000256" key="8">
    <source>
        <dbReference type="ARBA" id="ARBA00022729"/>
    </source>
</evidence>
<evidence type="ECO:0000256" key="1">
    <source>
        <dbReference type="ARBA" id="ARBA00000900"/>
    </source>
</evidence>
<evidence type="ECO:0000313" key="19">
    <source>
        <dbReference type="Proteomes" id="UP001237642"/>
    </source>
</evidence>
<evidence type="ECO:0000256" key="13">
    <source>
        <dbReference type="ARBA" id="ARBA00023136"/>
    </source>
</evidence>
<dbReference type="InterPro" id="IPR046948">
    <property type="entry name" value="ATL20-22-like"/>
</dbReference>
<dbReference type="Pfam" id="PF13947">
    <property type="entry name" value="GUB_WAK_bind"/>
    <property type="match status" value="1"/>
</dbReference>
<evidence type="ECO:0000256" key="3">
    <source>
        <dbReference type="ARBA" id="ARBA00004906"/>
    </source>
</evidence>
<comment type="subcellular location">
    <subcellularLocation>
        <location evidence="2">Membrane</location>
        <topology evidence="2">Single-pass membrane protein</topology>
    </subcellularLocation>
</comment>
<accession>A0AAD8MKH6</accession>
<keyword evidence="12 15" id="KW-1133">Transmembrane helix</keyword>
<evidence type="ECO:0000256" key="9">
    <source>
        <dbReference type="ARBA" id="ARBA00022771"/>
    </source>
</evidence>
<keyword evidence="5" id="KW-0808">Transferase</keyword>
<evidence type="ECO:0000256" key="7">
    <source>
        <dbReference type="ARBA" id="ARBA00022723"/>
    </source>
</evidence>
<keyword evidence="13 15" id="KW-0472">Membrane</keyword>
<comment type="similarity">
    <text evidence="14">Belongs to the RING-type zinc finger family. ATL subfamily.</text>
</comment>
<organism evidence="18 19">
    <name type="scientific">Heracleum sosnowskyi</name>
    <dbReference type="NCBI Taxonomy" id="360622"/>
    <lineage>
        <taxon>Eukaryota</taxon>
        <taxon>Viridiplantae</taxon>
        <taxon>Streptophyta</taxon>
        <taxon>Embryophyta</taxon>
        <taxon>Tracheophyta</taxon>
        <taxon>Spermatophyta</taxon>
        <taxon>Magnoliopsida</taxon>
        <taxon>eudicotyledons</taxon>
        <taxon>Gunneridae</taxon>
        <taxon>Pentapetalae</taxon>
        <taxon>asterids</taxon>
        <taxon>campanulids</taxon>
        <taxon>Apiales</taxon>
        <taxon>Apiaceae</taxon>
        <taxon>Apioideae</taxon>
        <taxon>apioid superclade</taxon>
        <taxon>Tordylieae</taxon>
        <taxon>Tordyliinae</taxon>
        <taxon>Heracleum</taxon>
    </lineage>
</organism>
<dbReference type="PANTHER" id="PTHR46279">
    <property type="entry name" value="RING/U-BOX SUPERFAMILY PROTEIN"/>
    <property type="match status" value="1"/>
</dbReference>
<comment type="pathway">
    <text evidence="3">Protein modification; protein ubiquitination.</text>
</comment>
<dbReference type="GO" id="GO:0008270">
    <property type="term" value="F:zinc ion binding"/>
    <property type="evidence" value="ECO:0007669"/>
    <property type="project" value="UniProtKB-KW"/>
</dbReference>
<dbReference type="Proteomes" id="UP001237642">
    <property type="component" value="Unassembled WGS sequence"/>
</dbReference>
<evidence type="ECO:0000256" key="2">
    <source>
        <dbReference type="ARBA" id="ARBA00004167"/>
    </source>
</evidence>
<protein>
    <recommendedName>
        <fullName evidence="4">RING-type E3 ubiquitin transferase</fullName>
        <ecNumber evidence="4">2.3.2.27</ecNumber>
    </recommendedName>
</protein>
<feature type="chain" id="PRO_5042182202" description="RING-type E3 ubiquitin transferase" evidence="16">
    <location>
        <begin position="24"/>
        <end position="338"/>
    </location>
</feature>
<keyword evidence="9" id="KW-0863">Zinc-finger</keyword>
<evidence type="ECO:0000259" key="17">
    <source>
        <dbReference type="Pfam" id="PF13947"/>
    </source>
</evidence>
<evidence type="ECO:0000256" key="4">
    <source>
        <dbReference type="ARBA" id="ARBA00012483"/>
    </source>
</evidence>
<evidence type="ECO:0000256" key="6">
    <source>
        <dbReference type="ARBA" id="ARBA00022692"/>
    </source>
</evidence>
<sequence>MGFQVIVHLWWVILMFAVRGVVVAKVSAAGHECRSTSCSHDGPEIRFPFWIKDKQPDHCGYPGFQVFCDTGKTLLHFEYLANTSLQRTQIIHPYNVSVLGINYATQEIQVDILITNNLKLVSTSTSLPPPLFRKIRHPYYDQNYDGPNTSFFNCSSRAQDSISVMLTSAGGETFPVDCLVDSYPTSFRILNCIKVFNSSLPFYLLEDIEEYYYIDWSIPDCRECEAKGEYCKLMDNITSRSNTTTCVPKGHRWTSIKPVAVIIPVAILIALSLVVLLYFIIKSYRQRKYDQLKIEIPSMKHAIHMLESEECPKMPPNPFKSSNIRSFENELEAIDESE</sequence>
<dbReference type="GO" id="GO:0016020">
    <property type="term" value="C:membrane"/>
    <property type="evidence" value="ECO:0007669"/>
    <property type="project" value="UniProtKB-SubCell"/>
</dbReference>
<keyword evidence="8 16" id="KW-0732">Signal</keyword>
<name>A0AAD8MKH6_9APIA</name>
<dbReference type="EMBL" id="JAUIZM010000007">
    <property type="protein sequence ID" value="KAK1375378.1"/>
    <property type="molecule type" value="Genomic_DNA"/>
</dbReference>
<evidence type="ECO:0000256" key="11">
    <source>
        <dbReference type="ARBA" id="ARBA00022833"/>
    </source>
</evidence>
<evidence type="ECO:0000256" key="14">
    <source>
        <dbReference type="ARBA" id="ARBA00024209"/>
    </source>
</evidence>
<dbReference type="GO" id="GO:0061630">
    <property type="term" value="F:ubiquitin protein ligase activity"/>
    <property type="evidence" value="ECO:0007669"/>
    <property type="project" value="UniProtKB-EC"/>
</dbReference>
<keyword evidence="6 15" id="KW-0812">Transmembrane</keyword>
<evidence type="ECO:0000313" key="18">
    <source>
        <dbReference type="EMBL" id="KAK1375378.1"/>
    </source>
</evidence>
<feature type="transmembrane region" description="Helical" evidence="15">
    <location>
        <begin position="259"/>
        <end position="281"/>
    </location>
</feature>
<reference evidence="18" key="2">
    <citation type="submission" date="2023-05" db="EMBL/GenBank/DDBJ databases">
        <authorList>
            <person name="Schelkunov M.I."/>
        </authorList>
    </citation>
    <scope>NUCLEOTIDE SEQUENCE</scope>
    <source>
        <strain evidence="18">Hsosn_3</strain>
        <tissue evidence="18">Leaf</tissue>
    </source>
</reference>
<gene>
    <name evidence="18" type="ORF">POM88_031571</name>
</gene>
<dbReference type="EC" id="2.3.2.27" evidence="4"/>
<keyword evidence="7" id="KW-0479">Metal-binding</keyword>
<comment type="caution">
    <text evidence="18">The sequence shown here is derived from an EMBL/GenBank/DDBJ whole genome shotgun (WGS) entry which is preliminary data.</text>
</comment>
<evidence type="ECO:0000256" key="5">
    <source>
        <dbReference type="ARBA" id="ARBA00022679"/>
    </source>
</evidence>
<keyword evidence="11" id="KW-0862">Zinc</keyword>
<evidence type="ECO:0000256" key="15">
    <source>
        <dbReference type="SAM" id="Phobius"/>
    </source>
</evidence>
<evidence type="ECO:0000256" key="10">
    <source>
        <dbReference type="ARBA" id="ARBA00022786"/>
    </source>
</evidence>
<keyword evidence="10" id="KW-0833">Ubl conjugation pathway</keyword>
<proteinExistence type="inferred from homology"/>
<dbReference type="InterPro" id="IPR025287">
    <property type="entry name" value="WAK_GUB"/>
</dbReference>
<keyword evidence="19" id="KW-1185">Reference proteome</keyword>
<comment type="catalytic activity">
    <reaction evidence="1">
        <text>S-ubiquitinyl-[E2 ubiquitin-conjugating enzyme]-L-cysteine + [acceptor protein]-L-lysine = [E2 ubiquitin-conjugating enzyme]-L-cysteine + N(6)-ubiquitinyl-[acceptor protein]-L-lysine.</text>
        <dbReference type="EC" id="2.3.2.27"/>
    </reaction>
</comment>
<dbReference type="GO" id="GO:0030247">
    <property type="term" value="F:polysaccharide binding"/>
    <property type="evidence" value="ECO:0007669"/>
    <property type="project" value="InterPro"/>
</dbReference>
<reference evidence="18" key="1">
    <citation type="submission" date="2023-02" db="EMBL/GenBank/DDBJ databases">
        <title>Genome of toxic invasive species Heracleum sosnowskyi carries increased number of genes despite the absence of recent whole-genome duplications.</title>
        <authorList>
            <person name="Schelkunov M."/>
            <person name="Shtratnikova V."/>
            <person name="Makarenko M."/>
            <person name="Klepikova A."/>
            <person name="Omelchenko D."/>
            <person name="Novikova G."/>
            <person name="Obukhova E."/>
            <person name="Bogdanov V."/>
            <person name="Penin A."/>
            <person name="Logacheva M."/>
        </authorList>
    </citation>
    <scope>NUCLEOTIDE SEQUENCE</scope>
    <source>
        <strain evidence="18">Hsosn_3</strain>
        <tissue evidence="18">Leaf</tissue>
    </source>
</reference>
<evidence type="ECO:0000256" key="16">
    <source>
        <dbReference type="SAM" id="SignalP"/>
    </source>
</evidence>
<feature type="signal peptide" evidence="16">
    <location>
        <begin position="1"/>
        <end position="23"/>
    </location>
</feature>
<evidence type="ECO:0000256" key="12">
    <source>
        <dbReference type="ARBA" id="ARBA00022989"/>
    </source>
</evidence>
<dbReference type="AlphaFoldDB" id="A0AAD8MKH6"/>